<dbReference type="AlphaFoldDB" id="A0A438MXB9"/>
<dbReference type="EMBL" id="NAJM01000038">
    <property type="protein sequence ID" value="RVX68399.1"/>
    <property type="molecule type" value="Genomic_DNA"/>
</dbReference>
<comment type="caution">
    <text evidence="4">The sequence shown here is derived from an EMBL/GenBank/DDBJ whole genome shotgun (WGS) entry which is preliminary data.</text>
</comment>
<keyword evidence="2" id="KW-0521">NADP</keyword>
<dbReference type="Proteomes" id="UP000288859">
    <property type="component" value="Unassembled WGS sequence"/>
</dbReference>
<evidence type="ECO:0000313" key="5">
    <source>
        <dbReference type="Proteomes" id="UP000288859"/>
    </source>
</evidence>
<dbReference type="Pfam" id="PF00106">
    <property type="entry name" value="adh_short"/>
    <property type="match status" value="1"/>
</dbReference>
<dbReference type="PANTHER" id="PTHR44229">
    <property type="entry name" value="15-HYDROXYPROSTAGLANDIN DEHYDROGENASE [NAD(+)]"/>
    <property type="match status" value="1"/>
</dbReference>
<dbReference type="PRINTS" id="PR00081">
    <property type="entry name" value="GDHRDH"/>
</dbReference>
<dbReference type="VEuPathDB" id="FungiDB:PV10_06749"/>
<dbReference type="OrthoDB" id="5371740at2759"/>
<evidence type="ECO:0000313" key="4">
    <source>
        <dbReference type="EMBL" id="RVX68399.1"/>
    </source>
</evidence>
<gene>
    <name evidence="4" type="ORF">B0A52_07399</name>
</gene>
<dbReference type="Gene3D" id="3.40.50.720">
    <property type="entry name" value="NAD(P)-binding Rossmann-like Domain"/>
    <property type="match status" value="1"/>
</dbReference>
<proteinExistence type="inferred from homology"/>
<organism evidence="4 5">
    <name type="scientific">Exophiala mesophila</name>
    <name type="common">Black yeast-like fungus</name>
    <dbReference type="NCBI Taxonomy" id="212818"/>
    <lineage>
        <taxon>Eukaryota</taxon>
        <taxon>Fungi</taxon>
        <taxon>Dikarya</taxon>
        <taxon>Ascomycota</taxon>
        <taxon>Pezizomycotina</taxon>
        <taxon>Eurotiomycetes</taxon>
        <taxon>Chaetothyriomycetidae</taxon>
        <taxon>Chaetothyriales</taxon>
        <taxon>Herpotrichiellaceae</taxon>
        <taxon>Exophiala</taxon>
    </lineage>
</organism>
<dbReference type="GO" id="GO:0005737">
    <property type="term" value="C:cytoplasm"/>
    <property type="evidence" value="ECO:0007669"/>
    <property type="project" value="TreeGrafter"/>
</dbReference>
<dbReference type="PROSITE" id="PS00061">
    <property type="entry name" value="ADH_SHORT"/>
    <property type="match status" value="1"/>
</dbReference>
<evidence type="ECO:0000256" key="3">
    <source>
        <dbReference type="ARBA" id="ARBA00023002"/>
    </source>
</evidence>
<name>A0A438MXB9_EXOME</name>
<dbReference type="InterPro" id="IPR036291">
    <property type="entry name" value="NAD(P)-bd_dom_sf"/>
</dbReference>
<dbReference type="InterPro" id="IPR002347">
    <property type="entry name" value="SDR_fam"/>
</dbReference>
<keyword evidence="3" id="KW-0560">Oxidoreductase</keyword>
<dbReference type="InterPro" id="IPR020904">
    <property type="entry name" value="Sc_DH/Rdtase_CS"/>
</dbReference>
<comment type="similarity">
    <text evidence="1">Belongs to the short-chain dehydrogenases/reductases (SDR) family.</text>
</comment>
<evidence type="ECO:0000256" key="1">
    <source>
        <dbReference type="ARBA" id="ARBA00006484"/>
    </source>
</evidence>
<dbReference type="GO" id="GO:0016616">
    <property type="term" value="F:oxidoreductase activity, acting on the CH-OH group of donors, NAD or NADP as acceptor"/>
    <property type="evidence" value="ECO:0007669"/>
    <property type="project" value="TreeGrafter"/>
</dbReference>
<protein>
    <submittedName>
        <fullName evidence="4">Uncharacterized protein</fullName>
    </submittedName>
</protein>
<reference evidence="4 5" key="1">
    <citation type="submission" date="2017-03" db="EMBL/GenBank/DDBJ databases">
        <title>Genomes of endolithic fungi from Antarctica.</title>
        <authorList>
            <person name="Coleine C."/>
            <person name="Masonjones S."/>
            <person name="Stajich J.E."/>
        </authorList>
    </citation>
    <scope>NUCLEOTIDE SEQUENCE [LARGE SCALE GENOMIC DNA]</scope>
    <source>
        <strain evidence="4 5">CCFEE 6314</strain>
    </source>
</reference>
<evidence type="ECO:0000256" key="2">
    <source>
        <dbReference type="ARBA" id="ARBA00022857"/>
    </source>
</evidence>
<dbReference type="SUPFAM" id="SSF51735">
    <property type="entry name" value="NAD(P)-binding Rossmann-fold domains"/>
    <property type="match status" value="1"/>
</dbReference>
<dbReference type="PANTHER" id="PTHR44229:SF4">
    <property type="entry name" value="15-HYDROXYPROSTAGLANDIN DEHYDROGENASE [NAD(+)]"/>
    <property type="match status" value="1"/>
</dbReference>
<accession>A0A438MXB9</accession>
<sequence length="304" mass="33588">MSRTAIVTGGCQGIGYANVLHLLSKGWKVVVANRSEKSWKSVASTFDPDRTTFIPTDVSSWESQLHMFQEAFKWSGGRIDLYLANAGIADIVSLAPDMDLSQPPPRPDTSVLDINTTSVIYGVRLFAYFTRLTRKSLQASNEAVSFHPKMIVTGSSASLYPYPPCPVYSTSKSALEGLVRSVASRLYESDKIALNLLCPGFVPTAMSPKGLKEAWPPEWITPVSTVNRGIDELIDLEGKVNQDGKSEGQDGVIKVGQVIETARDRVWYRDHIPFADDSQRFCMEQGYTDDGLWQRAFRGELPTA</sequence>